<reference evidence="1 2" key="1">
    <citation type="submission" date="2024-07" db="EMBL/GenBank/DDBJ databases">
        <title>Genomic Encyclopedia of Type Strains, Phase V (KMG-V): Genome sequencing to study the core and pangenomes of soil and plant-associated prokaryotes.</title>
        <authorList>
            <person name="Whitman W."/>
        </authorList>
    </citation>
    <scope>NUCLEOTIDE SEQUENCE [LARGE SCALE GENOMIC DNA]</scope>
    <source>
        <strain evidence="1 2">USDA 222</strain>
    </source>
</reference>
<accession>A0ABV4G7G0</accession>
<evidence type="ECO:0000313" key="2">
    <source>
        <dbReference type="Proteomes" id="UP001565474"/>
    </source>
</evidence>
<name>A0ABV4G7G0_9BRAD</name>
<dbReference type="Proteomes" id="UP001565474">
    <property type="component" value="Unassembled WGS sequence"/>
</dbReference>
<sequence>MAIKQTPLVSDLQCCRPKLIGDDNVADAISVLRDENDRLRLMAKLLSTEIEYMRRSLLLIKSADWRPPFA</sequence>
<keyword evidence="2" id="KW-1185">Reference proteome</keyword>
<evidence type="ECO:0000313" key="1">
    <source>
        <dbReference type="EMBL" id="MEY9467833.1"/>
    </source>
</evidence>
<organism evidence="1 2">
    <name type="scientific">Bradyrhizobium yuanmingense</name>
    <dbReference type="NCBI Taxonomy" id="108015"/>
    <lineage>
        <taxon>Bacteria</taxon>
        <taxon>Pseudomonadati</taxon>
        <taxon>Pseudomonadota</taxon>
        <taxon>Alphaproteobacteria</taxon>
        <taxon>Hyphomicrobiales</taxon>
        <taxon>Nitrobacteraceae</taxon>
        <taxon>Bradyrhizobium</taxon>
    </lineage>
</organism>
<evidence type="ECO:0008006" key="3">
    <source>
        <dbReference type="Google" id="ProtNLM"/>
    </source>
</evidence>
<protein>
    <recommendedName>
        <fullName evidence="3">Transposase</fullName>
    </recommendedName>
</protein>
<gene>
    <name evidence="1" type="ORF">ABH992_000232</name>
</gene>
<proteinExistence type="predicted"/>
<dbReference type="RefSeq" id="WP_036045436.1">
    <property type="nucleotide sequence ID" value="NZ_JBGBYH010000001.1"/>
</dbReference>
<comment type="caution">
    <text evidence="1">The sequence shown here is derived from an EMBL/GenBank/DDBJ whole genome shotgun (WGS) entry which is preliminary data.</text>
</comment>
<dbReference type="EMBL" id="JBGBZN010000001">
    <property type="protein sequence ID" value="MEY9467833.1"/>
    <property type="molecule type" value="Genomic_DNA"/>
</dbReference>